<name>A0A2L1GPR4_9BACT</name>
<protein>
    <submittedName>
        <fullName evidence="1">Uncharacterized protein</fullName>
    </submittedName>
</protein>
<reference evidence="1" key="2">
    <citation type="journal article" date="2018" name="MBio">
        <title>Insights into the evolution of host association through the isolation and characterization of a novel human periodontal pathobiont, Desulfobulbus oralis.</title>
        <authorList>
            <person name="Cross K.L."/>
            <person name="Chirania P."/>
            <person name="Xiong W."/>
            <person name="Beall C.J."/>
            <person name="Elkins J.G."/>
            <person name="Giannone R.J."/>
            <person name="Griffen A.L."/>
            <person name="Guss A.M."/>
            <person name="Hettich R.L."/>
            <person name="Joshi S.S."/>
            <person name="Mokrzan E.M."/>
            <person name="Martin R.K."/>
            <person name="Zhulin I.B."/>
            <person name="Leys E.J."/>
            <person name="Podar M."/>
        </authorList>
    </citation>
    <scope>NUCLEOTIDE SEQUENCE [LARGE SCALE GENOMIC DNA]</scope>
    <source>
        <strain evidence="1">ORNL</strain>
    </source>
</reference>
<accession>A0A2L1GPR4</accession>
<dbReference type="EMBL" id="CP021255">
    <property type="protein sequence ID" value="AVD71673.1"/>
    <property type="molecule type" value="Genomic_DNA"/>
</dbReference>
<dbReference type="KEGG" id="deo:CAY53_09490"/>
<gene>
    <name evidence="1" type="ORF">CAY53_09490</name>
</gene>
<organism evidence="1 2">
    <name type="scientific">Desulfobulbus oralis</name>
    <dbReference type="NCBI Taxonomy" id="1986146"/>
    <lineage>
        <taxon>Bacteria</taxon>
        <taxon>Pseudomonadati</taxon>
        <taxon>Thermodesulfobacteriota</taxon>
        <taxon>Desulfobulbia</taxon>
        <taxon>Desulfobulbales</taxon>
        <taxon>Desulfobulbaceae</taxon>
        <taxon>Desulfobulbus</taxon>
    </lineage>
</organism>
<reference evidence="1" key="1">
    <citation type="submission" date="2017-05" db="EMBL/GenBank/DDBJ databases">
        <authorList>
            <person name="Song R."/>
            <person name="Chenine A.L."/>
            <person name="Ruprecht R.M."/>
        </authorList>
    </citation>
    <scope>NUCLEOTIDE SEQUENCE</scope>
    <source>
        <strain evidence="1">ORNL</strain>
    </source>
</reference>
<evidence type="ECO:0000313" key="2">
    <source>
        <dbReference type="Proteomes" id="UP000239867"/>
    </source>
</evidence>
<evidence type="ECO:0000313" key="1">
    <source>
        <dbReference type="EMBL" id="AVD71673.1"/>
    </source>
</evidence>
<dbReference type="RefSeq" id="WP_104936914.1">
    <property type="nucleotide sequence ID" value="NZ_CP021255.1"/>
</dbReference>
<keyword evidence="2" id="KW-1185">Reference proteome</keyword>
<proteinExistence type="predicted"/>
<dbReference type="AlphaFoldDB" id="A0A2L1GPR4"/>
<dbReference type="Proteomes" id="UP000239867">
    <property type="component" value="Chromosome"/>
</dbReference>
<sequence length="156" mass="17784">MKRMDRTVVWWSKVQYRTVHSLAATPWMMARLPGILLAFWIVMTPPVVAGAEERLPLTLTSNGNTYTIDTFTPGTNKDGKTTVTITGSGYLVPFRDGRMIVPVWCSFTSGTEEYEWDGVTLNNDSFIFSFSTSKKPETVKFYAEDRQDKKYSFKVK</sequence>